<dbReference type="EMBL" id="JAPDDS010000006">
    <property type="protein sequence ID" value="MCW1885686.1"/>
    <property type="molecule type" value="Genomic_DNA"/>
</dbReference>
<protein>
    <submittedName>
        <fullName evidence="2">CPCC family cysteine-rich protein</fullName>
    </submittedName>
</protein>
<dbReference type="InterPro" id="IPR025983">
    <property type="entry name" value="Cys_rich_CPCC"/>
</dbReference>
<accession>A0ABT3FQ27</accession>
<dbReference type="Pfam" id="PF14206">
    <property type="entry name" value="Cys_rich_CPCC"/>
    <property type="match status" value="1"/>
</dbReference>
<name>A0ABT3FQ27_9BACT</name>
<feature type="domain" description="Cysteine-rich CPCC" evidence="1">
    <location>
        <begin position="7"/>
        <end position="77"/>
    </location>
</feature>
<dbReference type="RefSeq" id="WP_264501640.1">
    <property type="nucleotide sequence ID" value="NZ_JAPDDS010000006.1"/>
</dbReference>
<dbReference type="Pfam" id="PF20461">
    <property type="entry name" value="DUF6714"/>
    <property type="match status" value="1"/>
</dbReference>
<organism evidence="2 3">
    <name type="scientific">Luteolibacter flavescens</name>
    <dbReference type="NCBI Taxonomy" id="1859460"/>
    <lineage>
        <taxon>Bacteria</taxon>
        <taxon>Pseudomonadati</taxon>
        <taxon>Verrucomicrobiota</taxon>
        <taxon>Verrucomicrobiia</taxon>
        <taxon>Verrucomicrobiales</taxon>
        <taxon>Verrucomicrobiaceae</taxon>
        <taxon>Luteolibacter</taxon>
    </lineage>
</organism>
<evidence type="ECO:0000313" key="2">
    <source>
        <dbReference type="EMBL" id="MCW1885686.1"/>
    </source>
</evidence>
<comment type="caution">
    <text evidence="2">The sequence shown here is derived from an EMBL/GenBank/DDBJ whole genome shotgun (WGS) entry which is preliminary data.</text>
</comment>
<dbReference type="Proteomes" id="UP001207930">
    <property type="component" value="Unassembled WGS sequence"/>
</dbReference>
<evidence type="ECO:0000259" key="1">
    <source>
        <dbReference type="Pfam" id="PF14206"/>
    </source>
</evidence>
<dbReference type="InterPro" id="IPR046560">
    <property type="entry name" value="DUF6714"/>
</dbReference>
<evidence type="ECO:0000313" key="3">
    <source>
        <dbReference type="Proteomes" id="UP001207930"/>
    </source>
</evidence>
<reference evidence="2 3" key="1">
    <citation type="submission" date="2022-10" db="EMBL/GenBank/DDBJ databases">
        <title>Luteolibacter flavescens strain MCCC 1K03193, whole genome shotgun sequencing project.</title>
        <authorList>
            <person name="Zhao G."/>
            <person name="Shen L."/>
        </authorList>
    </citation>
    <scope>NUCLEOTIDE SEQUENCE [LARGE SCALE GENOMIC DNA]</scope>
    <source>
        <strain evidence="2 3">MCCC 1K03193</strain>
    </source>
</reference>
<keyword evidence="3" id="KW-1185">Reference proteome</keyword>
<proteinExistence type="predicted"/>
<gene>
    <name evidence="2" type="ORF">OKA04_13180</name>
</gene>
<sequence length="259" mass="29363">MNNLLHPCPCCGNRTYAIPASGTMQLCPVCFWEDAPGDSYWNGSNKVSLAIGQRNFATFGACEPEHLDLVRAPLESEARPDEWISFEDSRLRILDLIEAAFRKVKLDGGTTIHQREAIDDWSTEEVFNAAAKKDPEVHWQDIPQEKIEKLGTSLVFLDPWSIRFHLPAFMRSSLQLWAESEYADFSHSDMLLYGLDDGPRSTGYYEHAFLLLNKQQHQAVAAYLKFVALGDSYRDDAEKALANGWADWLPHPFPFPSIP</sequence>